<dbReference type="Pfam" id="PF07912">
    <property type="entry name" value="ERp29_N"/>
    <property type="match status" value="1"/>
</dbReference>
<dbReference type="InterPro" id="IPR005788">
    <property type="entry name" value="PDI_thioredoxin-like_dom"/>
</dbReference>
<dbReference type="InterPro" id="IPR011679">
    <property type="entry name" value="ERp29_C"/>
</dbReference>
<evidence type="ECO:0000313" key="16">
    <source>
        <dbReference type="EMBL" id="CAE0829616.1"/>
    </source>
</evidence>
<dbReference type="Pfam" id="PF00085">
    <property type="entry name" value="Thioredoxin"/>
    <property type="match status" value="1"/>
</dbReference>
<dbReference type="Gene3D" id="1.20.1150.12">
    <property type="entry name" value="Endoplasmic reticulum resident protein 29, C-terminal domain"/>
    <property type="match status" value="1"/>
</dbReference>
<dbReference type="GO" id="GO:0003756">
    <property type="term" value="F:protein disulfide isomerase activity"/>
    <property type="evidence" value="ECO:0007669"/>
    <property type="project" value="UniProtKB-EC"/>
</dbReference>
<dbReference type="InterPro" id="IPR012883">
    <property type="entry name" value="ERp29_N"/>
</dbReference>
<dbReference type="GO" id="GO:0009306">
    <property type="term" value="P:protein secretion"/>
    <property type="evidence" value="ECO:0007669"/>
    <property type="project" value="InterPro"/>
</dbReference>
<dbReference type="SUPFAM" id="SSF47933">
    <property type="entry name" value="ERP29 C domain-like"/>
    <property type="match status" value="1"/>
</dbReference>
<feature type="chain" id="PRO_5035584793" description="protein disulfide-isomerase" evidence="14">
    <location>
        <begin position="17"/>
        <end position="411"/>
    </location>
</feature>
<comment type="subcellular location">
    <subcellularLocation>
        <location evidence="2">Endoplasmic reticulum lumen</location>
    </subcellularLocation>
</comment>
<evidence type="ECO:0000256" key="4">
    <source>
        <dbReference type="ARBA" id="ARBA00012723"/>
    </source>
</evidence>
<evidence type="ECO:0000256" key="2">
    <source>
        <dbReference type="ARBA" id="ARBA00004319"/>
    </source>
</evidence>
<gene>
    <name evidence="16" type="ORF">EGYM00163_LOCUS40894</name>
    <name evidence="17" type="ORF">EGYM00163_LOCUS40895</name>
</gene>
<evidence type="ECO:0000256" key="5">
    <source>
        <dbReference type="ARBA" id="ARBA00022729"/>
    </source>
</evidence>
<comment type="catalytic activity">
    <reaction evidence="1">
        <text>Catalyzes the rearrangement of -S-S- bonds in proteins.</text>
        <dbReference type="EC" id="5.3.4.1"/>
    </reaction>
</comment>
<dbReference type="EC" id="5.3.4.1" evidence="4"/>
<keyword evidence="5 14" id="KW-0732">Signal</keyword>
<dbReference type="FunFam" id="1.20.1150.12:FF:000001">
    <property type="entry name" value="Endoplasmic reticulum resident protein 29"/>
    <property type="match status" value="1"/>
</dbReference>
<dbReference type="SUPFAM" id="SSF52833">
    <property type="entry name" value="Thioredoxin-like"/>
    <property type="match status" value="2"/>
</dbReference>
<dbReference type="InterPro" id="IPR017937">
    <property type="entry name" value="Thioredoxin_CS"/>
</dbReference>
<protein>
    <recommendedName>
        <fullName evidence="4">protein disulfide-isomerase</fullName>
        <ecNumber evidence="4">5.3.4.1</ecNumber>
    </recommendedName>
</protein>
<evidence type="ECO:0000256" key="8">
    <source>
        <dbReference type="ARBA" id="ARBA00023157"/>
    </source>
</evidence>
<accession>A0A6T2GRM1</accession>
<evidence type="ECO:0000256" key="1">
    <source>
        <dbReference type="ARBA" id="ARBA00001182"/>
    </source>
</evidence>
<sequence>MLRFFAVLLAVQLVLSSDVVILNEKNFDDVISQEEHMLVEFYAPWCGHCQSLEPEYDKAAEELKAKGIKIAKVDATVEEKLAEKYGVEGYPSLKLFKKGEFAKDYQGKRTSSGIVSYMSSVAAGEEPEEEEEDGYGGGEDPSEDEYGGEYGEEGEGGGAGATEEAVGLINLDSFTFDKIVGTNQYDVFVKFDSSYAYGDKENQWVKLSRRIANLTSPAAREFLLAVVGVEDYGDKLNDDMRERFGLKTDDFPVFKLFKRDSIEPIDYTEAVEVDAMSQFLTRELDMWIGLPGCLETFDRLAIGFVAASQKEQQDRLTKAKNELAGVTDEVEKKTGQYYVRVMEKVGAKGSDYPQAEALRIEKIMESKITEDKKAEMEQRLHILASYGAKLTKKEPEPEPEPEAESEPEPEE</sequence>
<dbReference type="PRINTS" id="PR00421">
    <property type="entry name" value="THIOREDOXIN"/>
</dbReference>
<dbReference type="NCBIfam" id="TIGR01126">
    <property type="entry name" value="pdi_dom"/>
    <property type="match status" value="1"/>
</dbReference>
<dbReference type="Pfam" id="PF07749">
    <property type="entry name" value="ERp29"/>
    <property type="match status" value="1"/>
</dbReference>
<comment type="similarity">
    <text evidence="3 11">Belongs to the protein disulfide isomerase family.</text>
</comment>
<dbReference type="InterPro" id="IPR013766">
    <property type="entry name" value="Thioredoxin_domain"/>
</dbReference>
<organism evidence="16">
    <name type="scientific">Eutreptiella gymnastica</name>
    <dbReference type="NCBI Taxonomy" id="73025"/>
    <lineage>
        <taxon>Eukaryota</taxon>
        <taxon>Discoba</taxon>
        <taxon>Euglenozoa</taxon>
        <taxon>Euglenida</taxon>
        <taxon>Spirocuta</taxon>
        <taxon>Euglenophyceae</taxon>
        <taxon>Eutreptiales</taxon>
        <taxon>Eutreptiaceae</taxon>
        <taxon>Eutreptiella</taxon>
    </lineage>
</organism>
<dbReference type="InterPro" id="IPR036249">
    <property type="entry name" value="Thioredoxin-like_sf"/>
</dbReference>
<dbReference type="FunFam" id="3.40.30.10:FF:000017">
    <property type="entry name" value="Protein disulfide-isomerase A4"/>
    <property type="match status" value="1"/>
</dbReference>
<feature type="region of interest" description="Disordered" evidence="13">
    <location>
        <begin position="120"/>
        <end position="159"/>
    </location>
</feature>
<keyword evidence="6" id="KW-0677">Repeat</keyword>
<feature type="compositionally biased region" description="Acidic residues" evidence="13">
    <location>
        <begin position="125"/>
        <end position="155"/>
    </location>
</feature>
<dbReference type="PANTHER" id="PTHR12211:SF0">
    <property type="entry name" value="ENDOPLASMIC RETICULUM RESIDENT PROTEIN 29"/>
    <property type="match status" value="1"/>
</dbReference>
<feature type="coiled-coil region" evidence="12">
    <location>
        <begin position="309"/>
        <end position="336"/>
    </location>
</feature>
<keyword evidence="7" id="KW-0256">Endoplasmic reticulum</keyword>
<feature type="signal peptide" evidence="14">
    <location>
        <begin position="1"/>
        <end position="16"/>
    </location>
</feature>
<dbReference type="Gene3D" id="3.40.30.10">
    <property type="entry name" value="Glutaredoxin"/>
    <property type="match status" value="2"/>
</dbReference>
<feature type="region of interest" description="Disordered" evidence="13">
    <location>
        <begin position="386"/>
        <end position="411"/>
    </location>
</feature>
<dbReference type="PROSITE" id="PS51352">
    <property type="entry name" value="THIOREDOXIN_2"/>
    <property type="match status" value="1"/>
</dbReference>
<keyword evidence="9" id="KW-0413">Isomerase</keyword>
<dbReference type="AlphaFoldDB" id="A0A6T2GRM1"/>
<evidence type="ECO:0000256" key="9">
    <source>
        <dbReference type="ARBA" id="ARBA00023235"/>
    </source>
</evidence>
<evidence type="ECO:0000256" key="12">
    <source>
        <dbReference type="SAM" id="Coils"/>
    </source>
</evidence>
<keyword evidence="12" id="KW-0175">Coiled coil</keyword>
<dbReference type="PROSITE" id="PS00194">
    <property type="entry name" value="THIOREDOXIN_1"/>
    <property type="match status" value="1"/>
</dbReference>
<keyword evidence="8" id="KW-1015">Disulfide bond</keyword>
<evidence type="ECO:0000256" key="3">
    <source>
        <dbReference type="ARBA" id="ARBA00006347"/>
    </source>
</evidence>
<dbReference type="EMBL" id="HBJA01118806">
    <property type="protein sequence ID" value="CAE0829617.1"/>
    <property type="molecule type" value="Transcribed_RNA"/>
</dbReference>
<evidence type="ECO:0000256" key="6">
    <source>
        <dbReference type="ARBA" id="ARBA00022737"/>
    </source>
</evidence>
<proteinExistence type="inferred from homology"/>
<dbReference type="GO" id="GO:0005788">
    <property type="term" value="C:endoplasmic reticulum lumen"/>
    <property type="evidence" value="ECO:0007669"/>
    <property type="project" value="UniProtKB-SubCell"/>
</dbReference>
<name>A0A6T2GRM1_9EUGL</name>
<dbReference type="InterPro" id="IPR016855">
    <property type="entry name" value="ERp29"/>
</dbReference>
<evidence type="ECO:0000256" key="11">
    <source>
        <dbReference type="RuleBase" id="RU004208"/>
    </source>
</evidence>
<evidence type="ECO:0000256" key="7">
    <source>
        <dbReference type="ARBA" id="ARBA00022824"/>
    </source>
</evidence>
<evidence type="ECO:0000256" key="10">
    <source>
        <dbReference type="ARBA" id="ARBA00023284"/>
    </source>
</evidence>
<dbReference type="CDD" id="cd02961">
    <property type="entry name" value="PDI_a_family"/>
    <property type="match status" value="1"/>
</dbReference>
<evidence type="ECO:0000256" key="13">
    <source>
        <dbReference type="SAM" id="MobiDB-lite"/>
    </source>
</evidence>
<dbReference type="InterPro" id="IPR036356">
    <property type="entry name" value="ERp29_C_sf"/>
</dbReference>
<evidence type="ECO:0000256" key="14">
    <source>
        <dbReference type="SAM" id="SignalP"/>
    </source>
</evidence>
<feature type="compositionally biased region" description="Acidic residues" evidence="13">
    <location>
        <begin position="397"/>
        <end position="411"/>
    </location>
</feature>
<dbReference type="CDD" id="cd00238">
    <property type="entry name" value="ERp29c"/>
    <property type="match status" value="1"/>
</dbReference>
<evidence type="ECO:0000313" key="17">
    <source>
        <dbReference type="EMBL" id="CAE0829617.1"/>
    </source>
</evidence>
<dbReference type="PANTHER" id="PTHR12211">
    <property type="entry name" value="ENDOPLASMIC RETICULUM PROTEIN ERP29"/>
    <property type="match status" value="1"/>
</dbReference>
<keyword evidence="10" id="KW-0676">Redox-active center</keyword>
<evidence type="ECO:0000259" key="15">
    <source>
        <dbReference type="PROSITE" id="PS51352"/>
    </source>
</evidence>
<reference evidence="16" key="1">
    <citation type="submission" date="2021-01" db="EMBL/GenBank/DDBJ databases">
        <authorList>
            <person name="Corre E."/>
            <person name="Pelletier E."/>
            <person name="Niang G."/>
            <person name="Scheremetjew M."/>
            <person name="Finn R."/>
            <person name="Kale V."/>
            <person name="Holt S."/>
            <person name="Cochrane G."/>
            <person name="Meng A."/>
            <person name="Brown T."/>
            <person name="Cohen L."/>
        </authorList>
    </citation>
    <scope>NUCLEOTIDE SEQUENCE</scope>
    <source>
        <strain evidence="16">CCMP1594</strain>
    </source>
</reference>
<dbReference type="EMBL" id="HBJA01118805">
    <property type="protein sequence ID" value="CAE0829616.1"/>
    <property type="molecule type" value="Transcribed_RNA"/>
</dbReference>
<feature type="domain" description="Thioredoxin" evidence="15">
    <location>
        <begin position="8"/>
        <end position="123"/>
    </location>
</feature>